<dbReference type="Gene3D" id="2.60.120.10">
    <property type="entry name" value="Jelly Rolls"/>
    <property type="match status" value="1"/>
</dbReference>
<evidence type="ECO:0000313" key="3">
    <source>
        <dbReference type="Proteomes" id="UP000195412"/>
    </source>
</evidence>
<dbReference type="PROSITE" id="PS50042">
    <property type="entry name" value="CNMP_BINDING_3"/>
    <property type="match status" value="1"/>
</dbReference>
<keyword evidence="2" id="KW-0808">Transferase</keyword>
<dbReference type="Proteomes" id="UP000195412">
    <property type="component" value="Chromosome I"/>
</dbReference>
<dbReference type="EMBL" id="LT854705">
    <property type="protein sequence ID" value="SMS14310.1"/>
    <property type="molecule type" value="Genomic_DNA"/>
</dbReference>
<accession>A0A1Y6JWX8</accession>
<gene>
    <name evidence="2" type="ORF">LZ3411_1260</name>
</gene>
<dbReference type="Pfam" id="PF00027">
    <property type="entry name" value="cNMP_binding"/>
    <property type="match status" value="1"/>
</dbReference>
<feature type="domain" description="Cyclic nucleotide-binding" evidence="1">
    <location>
        <begin position="35"/>
        <end position="117"/>
    </location>
</feature>
<dbReference type="AlphaFoldDB" id="A0A1Y6JWX8"/>
<organism evidence="2 3">
    <name type="scientific">Levilactobacillus zymae</name>
    <dbReference type="NCBI Taxonomy" id="267363"/>
    <lineage>
        <taxon>Bacteria</taxon>
        <taxon>Bacillati</taxon>
        <taxon>Bacillota</taxon>
        <taxon>Bacilli</taxon>
        <taxon>Lactobacillales</taxon>
        <taxon>Lactobacillaceae</taxon>
        <taxon>Levilactobacillus</taxon>
    </lineage>
</organism>
<keyword evidence="2" id="KW-0418">Kinase</keyword>
<dbReference type="CDD" id="cd00038">
    <property type="entry name" value="CAP_ED"/>
    <property type="match status" value="1"/>
</dbReference>
<dbReference type="InterPro" id="IPR014710">
    <property type="entry name" value="RmlC-like_jellyroll"/>
</dbReference>
<name>A0A1Y6JWX8_9LACO</name>
<reference evidence="3" key="1">
    <citation type="submission" date="2017-05" db="EMBL/GenBank/DDBJ databases">
        <authorList>
            <person name="Papadimitriou K."/>
        </authorList>
    </citation>
    <scope>NUCLEOTIDE SEQUENCE [LARGE SCALE GENOMIC DNA]</scope>
    <source>
        <strain evidence="3">ACA-DC 3411</strain>
    </source>
</reference>
<dbReference type="SUPFAM" id="SSF51206">
    <property type="entry name" value="cAMP-binding domain-like"/>
    <property type="match status" value="1"/>
</dbReference>
<dbReference type="InterPro" id="IPR018490">
    <property type="entry name" value="cNMP-bd_dom_sf"/>
</dbReference>
<evidence type="ECO:0000259" key="1">
    <source>
        <dbReference type="PROSITE" id="PS50042"/>
    </source>
</evidence>
<sequence length="199" mass="22724">MKTMAIELPAYLRAKFPELAAHWTSVQSKFKTASIPAQTTLLAAGDVATNLYLIVQGSLRMWRTTASGRDITFQFFFENQPVASFESFYLQRPSESAITSLEPTTLLVLSRTDFDALRQTYPEFETSLNRWLCERFMAYRQRVYTQLQSTPTGRYQALVADNPEVLDRVPLHEIATYLGMTPVSLSRIRSRLGRETPPE</sequence>
<dbReference type="GO" id="GO:0016301">
    <property type="term" value="F:kinase activity"/>
    <property type="evidence" value="ECO:0007669"/>
    <property type="project" value="UniProtKB-KW"/>
</dbReference>
<evidence type="ECO:0000313" key="2">
    <source>
        <dbReference type="EMBL" id="SMS14310.1"/>
    </source>
</evidence>
<protein>
    <submittedName>
        <fullName evidence="2">cAMP-binding proteins / catabolite gene activator and regulatory subunit of cAMP-dependent protein kinases</fullName>
    </submittedName>
</protein>
<proteinExistence type="predicted"/>
<dbReference type="KEGG" id="lzy:LZ3411_1260"/>
<dbReference type="InterPro" id="IPR000595">
    <property type="entry name" value="cNMP-bd_dom"/>
</dbReference>